<organism evidence="2 3">
    <name type="scientific">Pleurodeles waltl</name>
    <name type="common">Iberian ribbed newt</name>
    <dbReference type="NCBI Taxonomy" id="8319"/>
    <lineage>
        <taxon>Eukaryota</taxon>
        <taxon>Metazoa</taxon>
        <taxon>Chordata</taxon>
        <taxon>Craniata</taxon>
        <taxon>Vertebrata</taxon>
        <taxon>Euteleostomi</taxon>
        <taxon>Amphibia</taxon>
        <taxon>Batrachia</taxon>
        <taxon>Caudata</taxon>
        <taxon>Salamandroidea</taxon>
        <taxon>Salamandridae</taxon>
        <taxon>Pleurodelinae</taxon>
        <taxon>Pleurodeles</taxon>
    </lineage>
</organism>
<sequence length="154" mass="15969">MVGSQRAQPKPSAQLPPAIQTPNVAALSKTNGIPGELHGYFGEAEALDLDKCHPPALLVGLLIGLAENCQPASGVLVAPRAHMAPPPLVSCVHDGVCTLFISAQKILPLHAMPSDCGPGSESAWIICRGSGTRPSHCHTPPLLKGLQVGPAENW</sequence>
<dbReference type="AlphaFoldDB" id="A0AAV7VL05"/>
<proteinExistence type="predicted"/>
<gene>
    <name evidence="2" type="ORF">NDU88_004658</name>
</gene>
<comment type="caution">
    <text evidence="2">The sequence shown here is derived from an EMBL/GenBank/DDBJ whole genome shotgun (WGS) entry which is preliminary data.</text>
</comment>
<protein>
    <submittedName>
        <fullName evidence="2">Uncharacterized protein</fullName>
    </submittedName>
</protein>
<name>A0AAV7VL05_PLEWA</name>
<evidence type="ECO:0000313" key="3">
    <source>
        <dbReference type="Proteomes" id="UP001066276"/>
    </source>
</evidence>
<accession>A0AAV7VL05</accession>
<dbReference type="EMBL" id="JANPWB010000003">
    <property type="protein sequence ID" value="KAJ1200837.1"/>
    <property type="molecule type" value="Genomic_DNA"/>
</dbReference>
<evidence type="ECO:0000313" key="2">
    <source>
        <dbReference type="EMBL" id="KAJ1200837.1"/>
    </source>
</evidence>
<dbReference type="Proteomes" id="UP001066276">
    <property type="component" value="Chromosome 2_1"/>
</dbReference>
<keyword evidence="3" id="KW-1185">Reference proteome</keyword>
<evidence type="ECO:0000256" key="1">
    <source>
        <dbReference type="SAM" id="MobiDB-lite"/>
    </source>
</evidence>
<feature type="region of interest" description="Disordered" evidence="1">
    <location>
        <begin position="1"/>
        <end position="20"/>
    </location>
</feature>
<reference evidence="2" key="1">
    <citation type="journal article" date="2022" name="bioRxiv">
        <title>Sequencing and chromosome-scale assembly of the giantPleurodeles waltlgenome.</title>
        <authorList>
            <person name="Brown T."/>
            <person name="Elewa A."/>
            <person name="Iarovenko S."/>
            <person name="Subramanian E."/>
            <person name="Araus A.J."/>
            <person name="Petzold A."/>
            <person name="Susuki M."/>
            <person name="Suzuki K.-i.T."/>
            <person name="Hayashi T."/>
            <person name="Toyoda A."/>
            <person name="Oliveira C."/>
            <person name="Osipova E."/>
            <person name="Leigh N.D."/>
            <person name="Simon A."/>
            <person name="Yun M.H."/>
        </authorList>
    </citation>
    <scope>NUCLEOTIDE SEQUENCE</scope>
    <source>
        <strain evidence="2">20211129_DDA</strain>
        <tissue evidence="2">Liver</tissue>
    </source>
</reference>